<evidence type="ECO:0000313" key="4">
    <source>
        <dbReference type="Proteomes" id="UP000005940"/>
    </source>
</evidence>
<keyword evidence="4" id="KW-1185">Reference proteome</keyword>
<sequence length="187" mass="19163">MRSVLKASAAVVAAAGALALGMSGTATAGAPVPVTEGAAAAAVSVQKVTLRLASDPGQTADVSGASTENGANVIQWALTRNTNQLWEPEATGGGYYRFKAVHSGLCLNVKGAGNEDGAQIIQWTCGTDANEQWKFVAKGNGYQLVARSSGKCLNVEGGVGQGRNLIQWTCTADGAANDVWLPVWETV</sequence>
<dbReference type="InterPro" id="IPR035992">
    <property type="entry name" value="Ricin_B-like_lectins"/>
</dbReference>
<organism evidence="3 4">
    <name type="scientific">Streptomyces tsukubensis (strain DSM 42081 / NBRC 108919 / NRRL 18488 / 9993)</name>
    <dbReference type="NCBI Taxonomy" id="1114943"/>
    <lineage>
        <taxon>Bacteria</taxon>
        <taxon>Bacillati</taxon>
        <taxon>Actinomycetota</taxon>
        <taxon>Actinomycetes</taxon>
        <taxon>Kitasatosporales</taxon>
        <taxon>Streptomycetaceae</taxon>
        <taxon>Streptomyces</taxon>
    </lineage>
</organism>
<feature type="domain" description="Ricin B lectin" evidence="2">
    <location>
        <begin position="46"/>
        <end position="183"/>
    </location>
</feature>
<keyword evidence="1" id="KW-0732">Signal</keyword>
<name>A0A7G3UGG1_STRT9</name>
<evidence type="ECO:0000256" key="1">
    <source>
        <dbReference type="SAM" id="SignalP"/>
    </source>
</evidence>
<dbReference type="Pfam" id="PF14200">
    <property type="entry name" value="RicinB_lectin_2"/>
    <property type="match status" value="2"/>
</dbReference>
<dbReference type="SMART" id="SM00458">
    <property type="entry name" value="RICIN"/>
    <property type="match status" value="1"/>
</dbReference>
<dbReference type="InterPro" id="IPR000772">
    <property type="entry name" value="Ricin_B_lectin"/>
</dbReference>
<dbReference type="EMBL" id="CP029159">
    <property type="protein sequence ID" value="QKM68485.1"/>
    <property type="molecule type" value="Genomic_DNA"/>
</dbReference>
<evidence type="ECO:0000313" key="3">
    <source>
        <dbReference type="EMBL" id="QKM68485.1"/>
    </source>
</evidence>
<evidence type="ECO:0000259" key="2">
    <source>
        <dbReference type="SMART" id="SM00458"/>
    </source>
</evidence>
<dbReference type="Proteomes" id="UP000005940">
    <property type="component" value="Chromosome"/>
</dbReference>
<reference evidence="3 4" key="1">
    <citation type="journal article" date="2012" name="J. Bacteriol.">
        <title>Draft genome of Streptomyces tsukubaensis NRRL 18488, the producer of the clinically important immunosuppressant tacrolimus (FK506).</title>
        <authorList>
            <person name="Barreiro C."/>
            <person name="Prieto C."/>
            <person name="Sola-Landa A."/>
            <person name="Solera E."/>
            <person name="Martinez-Castro M."/>
            <person name="Perez-Redondo R."/>
            <person name="Garcia-Estrada C."/>
            <person name="Aparicio J.F."/>
            <person name="Fernandez-Martinez L.T."/>
            <person name="Santos-Aberturas J."/>
            <person name="Salehi-Najafabadi Z."/>
            <person name="Rodriguez-Garcia A."/>
            <person name="Tauch A."/>
            <person name="Martin J.F."/>
        </authorList>
    </citation>
    <scope>NUCLEOTIDE SEQUENCE [LARGE SCALE GENOMIC DNA]</scope>
    <source>
        <strain evidence="4">DSM 42081 / NBRC 108919 / NRRL 18488 / 9993</strain>
    </source>
</reference>
<dbReference type="RefSeq" id="WP_100249140.1">
    <property type="nucleotide sequence ID" value="NZ_CP029159.1"/>
</dbReference>
<feature type="chain" id="PRO_5028969661" description="Ricin B lectin domain-containing protein" evidence="1">
    <location>
        <begin position="29"/>
        <end position="187"/>
    </location>
</feature>
<feature type="signal peptide" evidence="1">
    <location>
        <begin position="1"/>
        <end position="28"/>
    </location>
</feature>
<protein>
    <recommendedName>
        <fullName evidence="2">Ricin B lectin domain-containing protein</fullName>
    </recommendedName>
</protein>
<gene>
    <name evidence="3" type="ORF">STSU_016200</name>
</gene>
<dbReference type="Gene3D" id="2.80.10.50">
    <property type="match status" value="2"/>
</dbReference>
<proteinExistence type="predicted"/>
<dbReference type="SUPFAM" id="SSF50370">
    <property type="entry name" value="Ricin B-like lectins"/>
    <property type="match status" value="1"/>
</dbReference>
<dbReference type="CDD" id="cd00161">
    <property type="entry name" value="beta-trefoil_Ricin-like"/>
    <property type="match status" value="1"/>
</dbReference>
<accession>A0A7G3UGG1</accession>
<dbReference type="AlphaFoldDB" id="A0A7G3UGG1"/>
<dbReference type="PROSITE" id="PS50231">
    <property type="entry name" value="RICIN_B_LECTIN"/>
    <property type="match status" value="1"/>
</dbReference>